<dbReference type="Proteomes" id="UP001497623">
    <property type="component" value="Unassembled WGS sequence"/>
</dbReference>
<evidence type="ECO:0000313" key="2">
    <source>
        <dbReference type="Proteomes" id="UP001497623"/>
    </source>
</evidence>
<dbReference type="EMBL" id="CAXKWB010018721">
    <property type="protein sequence ID" value="CAL4121159.1"/>
    <property type="molecule type" value="Genomic_DNA"/>
</dbReference>
<accession>A0AAV2RDZ7</accession>
<sequence>MSSVFILITPFLHHIISNNIGHPTMGNLAKNIRSGVGRGLKLDRNLAESHFFYTKLAKNIFIKVVILIYFSKWPLTSIPMEKKLALRTHFRKVFRLKNSRITLSKIKK</sequence>
<comment type="caution">
    <text evidence="1">The sequence shown here is derived from an EMBL/GenBank/DDBJ whole genome shotgun (WGS) entry which is preliminary data.</text>
</comment>
<gene>
    <name evidence="1" type="ORF">MNOR_LOCUS22330</name>
</gene>
<proteinExistence type="predicted"/>
<keyword evidence="2" id="KW-1185">Reference proteome</keyword>
<dbReference type="AlphaFoldDB" id="A0AAV2RDZ7"/>
<name>A0AAV2RDZ7_MEGNR</name>
<organism evidence="1 2">
    <name type="scientific">Meganyctiphanes norvegica</name>
    <name type="common">Northern krill</name>
    <name type="synonym">Thysanopoda norvegica</name>
    <dbReference type="NCBI Taxonomy" id="48144"/>
    <lineage>
        <taxon>Eukaryota</taxon>
        <taxon>Metazoa</taxon>
        <taxon>Ecdysozoa</taxon>
        <taxon>Arthropoda</taxon>
        <taxon>Crustacea</taxon>
        <taxon>Multicrustacea</taxon>
        <taxon>Malacostraca</taxon>
        <taxon>Eumalacostraca</taxon>
        <taxon>Eucarida</taxon>
        <taxon>Euphausiacea</taxon>
        <taxon>Euphausiidae</taxon>
        <taxon>Meganyctiphanes</taxon>
    </lineage>
</organism>
<protein>
    <submittedName>
        <fullName evidence="1">Uncharacterized protein</fullName>
    </submittedName>
</protein>
<evidence type="ECO:0000313" key="1">
    <source>
        <dbReference type="EMBL" id="CAL4121159.1"/>
    </source>
</evidence>
<reference evidence="1 2" key="1">
    <citation type="submission" date="2024-05" db="EMBL/GenBank/DDBJ databases">
        <authorList>
            <person name="Wallberg A."/>
        </authorList>
    </citation>
    <scope>NUCLEOTIDE SEQUENCE [LARGE SCALE GENOMIC DNA]</scope>
</reference>